<sequence length="396" mass="42371">MRPAADRMPAGGTAVASVQPWRWPAALVALAALALAAGGLRLARSPHEGLDTARGALGAALFAEGADAPLRLLGPAARLPLPEAPKPVEMVIAVPPQPSATQAPAAAPPATAPAAVQAASPQAAAAACERLLKRLPTISAKDCAATHLAESGAFSVQGTPLYWRDVLPPKASGPGAKAAGPAERPLRVLVVGAMHGDELTAAALAMRWIELAQDGAVASRQPVHWRFIPVLNPDGLLARKPTRVNAHGVDLNRNFPTPNWERDAPIYWDKRTRRDPRRWPGPTPLSEPESRFLHTQMDTDFKPDLVVSIHAPYGVLDYDGPLPPPNRLGQLRLDQLGIFPGSLGHYGSVRQGMPVVTIELKHELHMPDDGQVLQMWRDLLRWMDNNLADAPARNAH</sequence>
<dbReference type="GO" id="GO:0008270">
    <property type="term" value="F:zinc ion binding"/>
    <property type="evidence" value="ECO:0007669"/>
    <property type="project" value="InterPro"/>
</dbReference>
<dbReference type="SMART" id="SM00631">
    <property type="entry name" value="Zn_pept"/>
    <property type="match status" value="1"/>
</dbReference>
<evidence type="ECO:0000259" key="8">
    <source>
        <dbReference type="PROSITE" id="PS52035"/>
    </source>
</evidence>
<keyword evidence="3" id="KW-0645">Protease</keyword>
<name>A0A1I2AY73_9BURK</name>
<dbReference type="OrthoDB" id="9779324at2"/>
<organism evidence="9 10">
    <name type="scientific">Paracidovorax wautersii</name>
    <dbReference type="NCBI Taxonomy" id="1177982"/>
    <lineage>
        <taxon>Bacteria</taxon>
        <taxon>Pseudomonadati</taxon>
        <taxon>Pseudomonadota</taxon>
        <taxon>Betaproteobacteria</taxon>
        <taxon>Burkholderiales</taxon>
        <taxon>Comamonadaceae</taxon>
        <taxon>Paracidovorax</taxon>
    </lineage>
</organism>
<keyword evidence="5" id="KW-0862">Zinc</keyword>
<protein>
    <submittedName>
        <fullName evidence="9">Zinc carboxypeptidase</fullName>
    </submittedName>
</protein>
<evidence type="ECO:0000256" key="7">
    <source>
        <dbReference type="PROSITE-ProRule" id="PRU01379"/>
    </source>
</evidence>
<comment type="caution">
    <text evidence="7">Lacks conserved residue(s) required for the propagation of feature annotation.</text>
</comment>
<feature type="domain" description="Peptidase M14" evidence="8">
    <location>
        <begin position="120"/>
        <end position="396"/>
    </location>
</feature>
<dbReference type="PROSITE" id="PS52035">
    <property type="entry name" value="PEPTIDASE_M14"/>
    <property type="match status" value="1"/>
</dbReference>
<evidence type="ECO:0000256" key="3">
    <source>
        <dbReference type="ARBA" id="ARBA00022670"/>
    </source>
</evidence>
<dbReference type="InterPro" id="IPR000834">
    <property type="entry name" value="Peptidase_M14"/>
</dbReference>
<dbReference type="Proteomes" id="UP000199119">
    <property type="component" value="Unassembled WGS sequence"/>
</dbReference>
<keyword evidence="9" id="KW-0121">Carboxypeptidase</keyword>
<dbReference type="RefSeq" id="WP_092937855.1">
    <property type="nucleotide sequence ID" value="NZ_FONX01000002.1"/>
</dbReference>
<dbReference type="GO" id="GO:0005615">
    <property type="term" value="C:extracellular space"/>
    <property type="evidence" value="ECO:0007669"/>
    <property type="project" value="TreeGrafter"/>
</dbReference>
<dbReference type="PANTHER" id="PTHR11705:SF143">
    <property type="entry name" value="SLL0236 PROTEIN"/>
    <property type="match status" value="1"/>
</dbReference>
<dbReference type="STRING" id="1177982.SAMN04489711_102293"/>
<dbReference type="Pfam" id="PF00246">
    <property type="entry name" value="Peptidase_M14"/>
    <property type="match status" value="1"/>
</dbReference>
<comment type="similarity">
    <text evidence="2 7">Belongs to the peptidase M14 family.</text>
</comment>
<keyword evidence="10" id="KW-1185">Reference proteome</keyword>
<evidence type="ECO:0000256" key="2">
    <source>
        <dbReference type="ARBA" id="ARBA00005988"/>
    </source>
</evidence>
<dbReference type="GO" id="GO:0006508">
    <property type="term" value="P:proteolysis"/>
    <property type="evidence" value="ECO:0007669"/>
    <property type="project" value="UniProtKB-KW"/>
</dbReference>
<dbReference type="GO" id="GO:0004181">
    <property type="term" value="F:metallocarboxypeptidase activity"/>
    <property type="evidence" value="ECO:0007669"/>
    <property type="project" value="InterPro"/>
</dbReference>
<evidence type="ECO:0000256" key="6">
    <source>
        <dbReference type="ARBA" id="ARBA00023049"/>
    </source>
</evidence>
<keyword evidence="4" id="KW-0378">Hydrolase</keyword>
<comment type="cofactor">
    <cofactor evidence="1">
        <name>Zn(2+)</name>
        <dbReference type="ChEBI" id="CHEBI:29105"/>
    </cofactor>
</comment>
<evidence type="ECO:0000313" key="9">
    <source>
        <dbReference type="EMBL" id="SFE48697.1"/>
    </source>
</evidence>
<reference evidence="10" key="1">
    <citation type="submission" date="2016-10" db="EMBL/GenBank/DDBJ databases">
        <authorList>
            <person name="Varghese N."/>
            <person name="Submissions S."/>
        </authorList>
    </citation>
    <scope>NUCLEOTIDE SEQUENCE [LARGE SCALE GENOMIC DNA]</scope>
    <source>
        <strain evidence="10">DSM 27981</strain>
    </source>
</reference>
<dbReference type="EMBL" id="FONX01000002">
    <property type="protein sequence ID" value="SFE48697.1"/>
    <property type="molecule type" value="Genomic_DNA"/>
</dbReference>
<evidence type="ECO:0000256" key="5">
    <source>
        <dbReference type="ARBA" id="ARBA00022833"/>
    </source>
</evidence>
<proteinExistence type="inferred from homology"/>
<gene>
    <name evidence="9" type="ORF">SAMN04489711_102293</name>
</gene>
<evidence type="ECO:0000256" key="4">
    <source>
        <dbReference type="ARBA" id="ARBA00022801"/>
    </source>
</evidence>
<dbReference type="Gene3D" id="3.40.630.10">
    <property type="entry name" value="Zn peptidases"/>
    <property type="match status" value="1"/>
</dbReference>
<evidence type="ECO:0000313" key="10">
    <source>
        <dbReference type="Proteomes" id="UP000199119"/>
    </source>
</evidence>
<dbReference type="PANTHER" id="PTHR11705">
    <property type="entry name" value="PROTEASE FAMILY M14 CARBOXYPEPTIDASE A,B"/>
    <property type="match status" value="1"/>
</dbReference>
<dbReference type="AlphaFoldDB" id="A0A1I2AY73"/>
<evidence type="ECO:0000256" key="1">
    <source>
        <dbReference type="ARBA" id="ARBA00001947"/>
    </source>
</evidence>
<dbReference type="SUPFAM" id="SSF53187">
    <property type="entry name" value="Zn-dependent exopeptidases"/>
    <property type="match status" value="1"/>
</dbReference>
<keyword evidence="6" id="KW-0482">Metalloprotease</keyword>
<accession>A0A1I2AY73</accession>